<evidence type="ECO:0000313" key="8">
    <source>
        <dbReference type="EMBL" id="SDB88213.1"/>
    </source>
</evidence>
<gene>
    <name evidence="5" type="primary">recX</name>
    <name evidence="8" type="ORF">SAMN05421733_103174</name>
</gene>
<dbReference type="PANTHER" id="PTHR33602">
    <property type="entry name" value="REGULATORY PROTEIN RECX FAMILY PROTEIN"/>
    <property type="match status" value="1"/>
</dbReference>
<keyword evidence="4 5" id="KW-0963">Cytoplasm</keyword>
<dbReference type="InterPro" id="IPR036388">
    <property type="entry name" value="WH-like_DNA-bd_sf"/>
</dbReference>
<organism evidence="8 9">
    <name type="scientific">Acinetobacter boissieri</name>
    <dbReference type="NCBI Taxonomy" id="1219383"/>
    <lineage>
        <taxon>Bacteria</taxon>
        <taxon>Pseudomonadati</taxon>
        <taxon>Pseudomonadota</taxon>
        <taxon>Gammaproteobacteria</taxon>
        <taxon>Moraxellales</taxon>
        <taxon>Moraxellaceae</taxon>
        <taxon>Acinetobacter</taxon>
    </lineage>
</organism>
<accession>A0A1G6H239</accession>
<dbReference type="Pfam" id="PF02631">
    <property type="entry name" value="RecX_HTH2"/>
    <property type="match status" value="1"/>
</dbReference>
<dbReference type="Proteomes" id="UP000242501">
    <property type="component" value="Unassembled WGS sequence"/>
</dbReference>
<feature type="domain" description="RecX third three-helical" evidence="7">
    <location>
        <begin position="117"/>
        <end position="157"/>
    </location>
</feature>
<dbReference type="AlphaFoldDB" id="A0A1G6H239"/>
<protein>
    <recommendedName>
        <fullName evidence="3 5">Regulatory protein RecX</fullName>
    </recommendedName>
</protein>
<feature type="domain" description="RecX second three-helical" evidence="6">
    <location>
        <begin position="68"/>
        <end position="106"/>
    </location>
</feature>
<dbReference type="Pfam" id="PF21981">
    <property type="entry name" value="RecX_HTH3"/>
    <property type="match status" value="1"/>
</dbReference>
<evidence type="ECO:0000256" key="4">
    <source>
        <dbReference type="ARBA" id="ARBA00022490"/>
    </source>
</evidence>
<dbReference type="EMBL" id="FMYL01000003">
    <property type="protein sequence ID" value="SDB88213.1"/>
    <property type="molecule type" value="Genomic_DNA"/>
</dbReference>
<evidence type="ECO:0000313" key="9">
    <source>
        <dbReference type="Proteomes" id="UP000242501"/>
    </source>
</evidence>
<dbReference type="InterPro" id="IPR003783">
    <property type="entry name" value="Regulatory_RecX"/>
</dbReference>
<evidence type="ECO:0000259" key="7">
    <source>
        <dbReference type="Pfam" id="PF21981"/>
    </source>
</evidence>
<dbReference type="OrthoDB" id="7066780at2"/>
<comment type="similarity">
    <text evidence="2 5">Belongs to the RecX family.</text>
</comment>
<dbReference type="RefSeq" id="WP_092747133.1">
    <property type="nucleotide sequence ID" value="NZ_FMYL01000003.1"/>
</dbReference>
<dbReference type="Gene3D" id="1.10.10.10">
    <property type="entry name" value="Winged helix-like DNA-binding domain superfamily/Winged helix DNA-binding domain"/>
    <property type="match status" value="3"/>
</dbReference>
<keyword evidence="9" id="KW-1185">Reference proteome</keyword>
<dbReference type="HAMAP" id="MF_01114">
    <property type="entry name" value="RecX"/>
    <property type="match status" value="1"/>
</dbReference>
<dbReference type="STRING" id="1219383.SAMN05421733_103174"/>
<comment type="subcellular location">
    <subcellularLocation>
        <location evidence="1 5">Cytoplasm</location>
    </subcellularLocation>
</comment>
<evidence type="ECO:0000256" key="5">
    <source>
        <dbReference type="HAMAP-Rule" id="MF_01114"/>
    </source>
</evidence>
<evidence type="ECO:0000256" key="3">
    <source>
        <dbReference type="ARBA" id="ARBA00018111"/>
    </source>
</evidence>
<evidence type="ECO:0000256" key="2">
    <source>
        <dbReference type="ARBA" id="ARBA00009695"/>
    </source>
</evidence>
<name>A0A1G6H239_9GAMM</name>
<dbReference type="GO" id="GO:0005737">
    <property type="term" value="C:cytoplasm"/>
    <property type="evidence" value="ECO:0007669"/>
    <property type="project" value="UniProtKB-SubCell"/>
</dbReference>
<proteinExistence type="inferred from homology"/>
<dbReference type="InterPro" id="IPR053924">
    <property type="entry name" value="RecX_HTH_2nd"/>
</dbReference>
<dbReference type="InterPro" id="IPR053925">
    <property type="entry name" value="RecX_HTH_3rd"/>
</dbReference>
<evidence type="ECO:0000259" key="6">
    <source>
        <dbReference type="Pfam" id="PF02631"/>
    </source>
</evidence>
<sequence>MYKNHQKIQSPNERPKLSGAKLRAYAYRLLGRKEYSKAELTQKLQQYAEDIDEVHVIVEQMIEYNYQNDERYAQQMFRSQLNKGQGPQRIKQKVQQKSVDLQFIEAQLESTNWLAEAYTLKVRRFGQEIATDPKIKAKQVRFLQYRGYSLDTIFKIIEMKEEDFEDL</sequence>
<evidence type="ECO:0000256" key="1">
    <source>
        <dbReference type="ARBA" id="ARBA00004496"/>
    </source>
</evidence>
<dbReference type="GO" id="GO:0006282">
    <property type="term" value="P:regulation of DNA repair"/>
    <property type="evidence" value="ECO:0007669"/>
    <property type="project" value="UniProtKB-UniRule"/>
</dbReference>
<reference evidence="9" key="1">
    <citation type="submission" date="2016-09" db="EMBL/GenBank/DDBJ databases">
        <authorList>
            <person name="Varghese N."/>
            <person name="Submissions S."/>
        </authorList>
    </citation>
    <scope>NUCLEOTIDE SEQUENCE [LARGE SCALE GENOMIC DNA]</scope>
    <source>
        <strain evidence="9">ANC 4422</strain>
    </source>
</reference>
<comment type="function">
    <text evidence="5">Modulates RecA activity.</text>
</comment>
<dbReference type="PANTHER" id="PTHR33602:SF1">
    <property type="entry name" value="REGULATORY PROTEIN RECX FAMILY PROTEIN"/>
    <property type="match status" value="1"/>
</dbReference>